<sequence>MYHLHGSPGDVVPLTPPTLPPFSACLLPRLQNIEDKKMREAARDCQAYTWQSLTGSYLRASAAAMVSTGSRHFSTVAVMTILAKRGGSGRSNRWWPSSVTSSHPSSASML</sequence>
<dbReference type="AlphaFoldDB" id="A0A5B7FJE6"/>
<feature type="region of interest" description="Disordered" evidence="1">
    <location>
        <begin position="86"/>
        <end position="110"/>
    </location>
</feature>
<evidence type="ECO:0000313" key="2">
    <source>
        <dbReference type="EMBL" id="MPC45627.1"/>
    </source>
</evidence>
<evidence type="ECO:0000313" key="3">
    <source>
        <dbReference type="Proteomes" id="UP000324222"/>
    </source>
</evidence>
<name>A0A5B7FJE6_PORTR</name>
<accession>A0A5B7FJE6</accession>
<comment type="caution">
    <text evidence="2">The sequence shown here is derived from an EMBL/GenBank/DDBJ whole genome shotgun (WGS) entry which is preliminary data.</text>
</comment>
<protein>
    <submittedName>
        <fullName evidence="2">Uncharacterized protein</fullName>
    </submittedName>
</protein>
<gene>
    <name evidence="2" type="ORF">E2C01_039332</name>
</gene>
<organism evidence="2 3">
    <name type="scientific">Portunus trituberculatus</name>
    <name type="common">Swimming crab</name>
    <name type="synonym">Neptunus trituberculatus</name>
    <dbReference type="NCBI Taxonomy" id="210409"/>
    <lineage>
        <taxon>Eukaryota</taxon>
        <taxon>Metazoa</taxon>
        <taxon>Ecdysozoa</taxon>
        <taxon>Arthropoda</taxon>
        <taxon>Crustacea</taxon>
        <taxon>Multicrustacea</taxon>
        <taxon>Malacostraca</taxon>
        <taxon>Eumalacostraca</taxon>
        <taxon>Eucarida</taxon>
        <taxon>Decapoda</taxon>
        <taxon>Pleocyemata</taxon>
        <taxon>Brachyura</taxon>
        <taxon>Eubrachyura</taxon>
        <taxon>Portunoidea</taxon>
        <taxon>Portunidae</taxon>
        <taxon>Portuninae</taxon>
        <taxon>Portunus</taxon>
    </lineage>
</organism>
<dbReference type="Proteomes" id="UP000324222">
    <property type="component" value="Unassembled WGS sequence"/>
</dbReference>
<reference evidence="2 3" key="1">
    <citation type="submission" date="2019-05" db="EMBL/GenBank/DDBJ databases">
        <title>Another draft genome of Portunus trituberculatus and its Hox gene families provides insights of decapod evolution.</title>
        <authorList>
            <person name="Jeong J.-H."/>
            <person name="Song I."/>
            <person name="Kim S."/>
            <person name="Choi T."/>
            <person name="Kim D."/>
            <person name="Ryu S."/>
            <person name="Kim W."/>
        </authorList>
    </citation>
    <scope>NUCLEOTIDE SEQUENCE [LARGE SCALE GENOMIC DNA]</scope>
    <source>
        <tissue evidence="2">Muscle</tissue>
    </source>
</reference>
<proteinExistence type="predicted"/>
<evidence type="ECO:0000256" key="1">
    <source>
        <dbReference type="SAM" id="MobiDB-lite"/>
    </source>
</evidence>
<feature type="compositionally biased region" description="Low complexity" evidence="1">
    <location>
        <begin position="97"/>
        <end position="110"/>
    </location>
</feature>
<dbReference type="EMBL" id="VSRR010006815">
    <property type="protein sequence ID" value="MPC45627.1"/>
    <property type="molecule type" value="Genomic_DNA"/>
</dbReference>
<keyword evidence="3" id="KW-1185">Reference proteome</keyword>